<organism evidence="7 8">
    <name type="scientific">[Mycoplasma] gypis</name>
    <dbReference type="NCBI Taxonomy" id="92404"/>
    <lineage>
        <taxon>Bacteria</taxon>
        <taxon>Bacillati</taxon>
        <taxon>Mycoplasmatota</taxon>
        <taxon>Mycoplasmoidales</taxon>
        <taxon>Metamycoplasmataceae</taxon>
        <taxon>Metamycoplasma</taxon>
    </lineage>
</organism>
<dbReference type="SUPFAM" id="SSF48013">
    <property type="entry name" value="NusB-like"/>
    <property type="match status" value="1"/>
</dbReference>
<protein>
    <submittedName>
        <fullName evidence="7">Transcription antitermination protein NusB</fullName>
    </submittedName>
</protein>
<accession>A0ABZ2RMA8</accession>
<dbReference type="InterPro" id="IPR035926">
    <property type="entry name" value="NusB-like_sf"/>
</dbReference>
<evidence type="ECO:0000313" key="8">
    <source>
        <dbReference type="Proteomes" id="UP001460679"/>
    </source>
</evidence>
<dbReference type="RefSeq" id="WP_205498368.1">
    <property type="nucleotide sequence ID" value="NZ_CP148066.1"/>
</dbReference>
<dbReference type="InterPro" id="IPR011605">
    <property type="entry name" value="NusB_fam"/>
</dbReference>
<dbReference type="Proteomes" id="UP001460679">
    <property type="component" value="Chromosome"/>
</dbReference>
<evidence type="ECO:0000256" key="1">
    <source>
        <dbReference type="ARBA" id="ARBA00005952"/>
    </source>
</evidence>
<comment type="similarity">
    <text evidence="1">Belongs to the NusB family.</text>
</comment>
<keyword evidence="4" id="KW-0805">Transcription regulation</keyword>
<dbReference type="InterPro" id="IPR006027">
    <property type="entry name" value="NusB_RsmB_TIM44"/>
</dbReference>
<reference evidence="7" key="1">
    <citation type="submission" date="2024-03" db="EMBL/GenBank/DDBJ databases">
        <title>Complete genome sequence of Mycoplasma gypis type strain B1/T1.</title>
        <authorList>
            <person name="Spergser J."/>
        </authorList>
    </citation>
    <scope>NUCLEOTIDE SEQUENCE [LARGE SCALE GENOMIC DNA]</scope>
    <source>
        <strain evidence="7">B1/T1</strain>
    </source>
</reference>
<dbReference type="PANTHER" id="PTHR11078:SF3">
    <property type="entry name" value="ANTITERMINATION NUSB DOMAIN-CONTAINING PROTEIN"/>
    <property type="match status" value="1"/>
</dbReference>
<keyword evidence="2" id="KW-0889">Transcription antitermination</keyword>
<dbReference type="PANTHER" id="PTHR11078">
    <property type="entry name" value="N UTILIZATION SUBSTANCE PROTEIN B-RELATED"/>
    <property type="match status" value="1"/>
</dbReference>
<evidence type="ECO:0000259" key="6">
    <source>
        <dbReference type="Pfam" id="PF01029"/>
    </source>
</evidence>
<gene>
    <name evidence="7" type="ORF">WG616_02160</name>
</gene>
<keyword evidence="3" id="KW-0694">RNA-binding</keyword>
<dbReference type="EMBL" id="CP148066">
    <property type="protein sequence ID" value="WXL28153.1"/>
    <property type="molecule type" value="Genomic_DNA"/>
</dbReference>
<sequence>MENIEEKKKNYLLEKKVKFILNLMQRRMKIISIIYQSQLFDKPLNSSEIFENENLSDTQIKMLEAIEKRLPSIESIIKTHLSSNWPWKRISPLTRAILIYGVFELQLNEHKIVINEMVNIAKVYGADYKFINAILDNIAKLLK</sequence>
<evidence type="ECO:0000256" key="3">
    <source>
        <dbReference type="ARBA" id="ARBA00022884"/>
    </source>
</evidence>
<keyword evidence="8" id="KW-1185">Reference proteome</keyword>
<dbReference type="Pfam" id="PF01029">
    <property type="entry name" value="NusB"/>
    <property type="match status" value="1"/>
</dbReference>
<evidence type="ECO:0000256" key="5">
    <source>
        <dbReference type="ARBA" id="ARBA00023163"/>
    </source>
</evidence>
<evidence type="ECO:0000313" key="7">
    <source>
        <dbReference type="EMBL" id="WXL28153.1"/>
    </source>
</evidence>
<keyword evidence="5" id="KW-0804">Transcription</keyword>
<evidence type="ECO:0000256" key="2">
    <source>
        <dbReference type="ARBA" id="ARBA00022814"/>
    </source>
</evidence>
<feature type="domain" description="NusB/RsmB/TIM44" evidence="6">
    <location>
        <begin position="27"/>
        <end position="140"/>
    </location>
</feature>
<proteinExistence type="inferred from homology"/>
<name>A0ABZ2RMA8_9BACT</name>
<evidence type="ECO:0000256" key="4">
    <source>
        <dbReference type="ARBA" id="ARBA00023015"/>
    </source>
</evidence>
<dbReference type="Gene3D" id="1.10.940.10">
    <property type="entry name" value="NusB-like"/>
    <property type="match status" value="1"/>
</dbReference>